<dbReference type="InterPro" id="IPR036259">
    <property type="entry name" value="MFS_trans_sf"/>
</dbReference>
<sequence>MASKGMKSGRTLFALGLGYLIDQGEAQAMGVLSPIIQRIWGVSFGMIGLMETLRSIAQTVSAPFWGYVADKYSRKKVLIFGTGIWGLWTIAVGLIPSFSSMMIIRAISGLGLGCLMPATFSLLGDHYPQEKRGRALGVIGLVGLMGTVLGVLALGFVASPELWRWGFIGLGLASVLSGVVIWVLVEEPPRGSAEPELAGLITHETEKRYEINVRDMLSTLRIPTIWAAILQGITGSMPWVVMEIYFINWMVRELGYTNDISFNDPKGSAPLIFAAVVVSAALSNLMGGFIGDFAEKINKKYGRTIIGQFSVLIGVPLMYFFLTRAKTMTFGQLFTFASVTALLIGWPGRGAKEPMMQAVVPPEMRSSAYSVVNLIEGGLSAFAGLIAGSLADRLGLTRAMLWTIPFPWIICGILFSLFYFTYPRDAERVRRQMASRREELLSLAQEEASTLP</sequence>
<dbReference type="Gene3D" id="1.20.1250.20">
    <property type="entry name" value="MFS general substrate transporter like domains"/>
    <property type="match status" value="1"/>
</dbReference>
<keyword evidence="5 6" id="KW-0472">Membrane</keyword>
<feature type="transmembrane region" description="Helical" evidence="6">
    <location>
        <begin position="162"/>
        <end position="185"/>
    </location>
</feature>
<keyword evidence="3 6" id="KW-0812">Transmembrane</keyword>
<evidence type="ECO:0000256" key="6">
    <source>
        <dbReference type="SAM" id="Phobius"/>
    </source>
</evidence>
<evidence type="ECO:0000256" key="1">
    <source>
        <dbReference type="ARBA" id="ARBA00004651"/>
    </source>
</evidence>
<comment type="subcellular location">
    <subcellularLocation>
        <location evidence="1">Cell membrane</location>
        <topology evidence="1">Multi-pass membrane protein</topology>
    </subcellularLocation>
</comment>
<feature type="transmembrane region" description="Helical" evidence="6">
    <location>
        <begin position="224"/>
        <end position="251"/>
    </location>
</feature>
<feature type="transmembrane region" description="Helical" evidence="6">
    <location>
        <begin position="305"/>
        <end position="322"/>
    </location>
</feature>
<evidence type="ECO:0000256" key="2">
    <source>
        <dbReference type="ARBA" id="ARBA00022448"/>
    </source>
</evidence>
<dbReference type="InterPro" id="IPR011701">
    <property type="entry name" value="MFS"/>
</dbReference>
<dbReference type="GO" id="GO:0005886">
    <property type="term" value="C:plasma membrane"/>
    <property type="evidence" value="ECO:0007669"/>
    <property type="project" value="UniProtKB-SubCell"/>
</dbReference>
<dbReference type="PROSITE" id="PS50850">
    <property type="entry name" value="MFS"/>
    <property type="match status" value="1"/>
</dbReference>
<dbReference type="Pfam" id="PF07690">
    <property type="entry name" value="MFS_1"/>
    <property type="match status" value="1"/>
</dbReference>
<evidence type="ECO:0000256" key="4">
    <source>
        <dbReference type="ARBA" id="ARBA00022989"/>
    </source>
</evidence>
<dbReference type="AlphaFoldDB" id="A0A7C4PHN1"/>
<feature type="transmembrane region" description="Helical" evidence="6">
    <location>
        <begin position="77"/>
        <end position="96"/>
    </location>
</feature>
<dbReference type="PANTHER" id="PTHR23505:SF52">
    <property type="entry name" value="MAJOR FACILITATOR SUPERFAMILY PROTEIN"/>
    <property type="match status" value="1"/>
</dbReference>
<feature type="transmembrane region" description="Helical" evidence="6">
    <location>
        <begin position="399"/>
        <end position="422"/>
    </location>
</feature>
<dbReference type="InterPro" id="IPR044770">
    <property type="entry name" value="MFS_spinster-like"/>
</dbReference>
<feature type="transmembrane region" description="Helical" evidence="6">
    <location>
        <begin position="271"/>
        <end position="293"/>
    </location>
</feature>
<dbReference type="GO" id="GO:0022857">
    <property type="term" value="F:transmembrane transporter activity"/>
    <property type="evidence" value="ECO:0007669"/>
    <property type="project" value="InterPro"/>
</dbReference>
<feature type="transmembrane region" description="Helical" evidence="6">
    <location>
        <begin position="328"/>
        <end position="346"/>
    </location>
</feature>
<protein>
    <submittedName>
        <fullName evidence="8">MFS transporter</fullName>
    </submittedName>
</protein>
<keyword evidence="2" id="KW-0813">Transport</keyword>
<feature type="transmembrane region" description="Helical" evidence="6">
    <location>
        <begin position="367"/>
        <end position="387"/>
    </location>
</feature>
<accession>A0A7C4PHN1</accession>
<evidence type="ECO:0000259" key="7">
    <source>
        <dbReference type="PROSITE" id="PS50850"/>
    </source>
</evidence>
<evidence type="ECO:0000313" key="8">
    <source>
        <dbReference type="EMBL" id="HGS20360.1"/>
    </source>
</evidence>
<reference evidence="8" key="1">
    <citation type="journal article" date="2020" name="mSystems">
        <title>Genome- and Community-Level Interaction Insights into Carbon Utilization and Element Cycling Functions of Hydrothermarchaeota in Hydrothermal Sediment.</title>
        <authorList>
            <person name="Zhou Z."/>
            <person name="Liu Y."/>
            <person name="Xu W."/>
            <person name="Pan J."/>
            <person name="Luo Z.H."/>
            <person name="Li M."/>
        </authorList>
    </citation>
    <scope>NUCLEOTIDE SEQUENCE [LARGE SCALE GENOMIC DNA]</scope>
    <source>
        <strain evidence="8">SpSt-573</strain>
    </source>
</reference>
<comment type="caution">
    <text evidence="8">The sequence shown here is derived from an EMBL/GenBank/DDBJ whole genome shotgun (WGS) entry which is preliminary data.</text>
</comment>
<dbReference type="SUPFAM" id="SSF103473">
    <property type="entry name" value="MFS general substrate transporter"/>
    <property type="match status" value="1"/>
</dbReference>
<feature type="transmembrane region" description="Helical" evidence="6">
    <location>
        <begin position="102"/>
        <end position="123"/>
    </location>
</feature>
<dbReference type="EMBL" id="DSYK01000031">
    <property type="protein sequence ID" value="HGS20360.1"/>
    <property type="molecule type" value="Genomic_DNA"/>
</dbReference>
<keyword evidence="4 6" id="KW-1133">Transmembrane helix</keyword>
<dbReference type="PANTHER" id="PTHR23505">
    <property type="entry name" value="SPINSTER"/>
    <property type="match status" value="1"/>
</dbReference>
<feature type="transmembrane region" description="Helical" evidence="6">
    <location>
        <begin position="135"/>
        <end position="156"/>
    </location>
</feature>
<gene>
    <name evidence="8" type="ORF">ENT37_00640</name>
</gene>
<organism evidence="8">
    <name type="scientific">Anaerolinea thermolimosa</name>
    <dbReference type="NCBI Taxonomy" id="229919"/>
    <lineage>
        <taxon>Bacteria</taxon>
        <taxon>Bacillati</taxon>
        <taxon>Chloroflexota</taxon>
        <taxon>Anaerolineae</taxon>
        <taxon>Anaerolineales</taxon>
        <taxon>Anaerolineaceae</taxon>
        <taxon>Anaerolinea</taxon>
    </lineage>
</organism>
<dbReference type="InterPro" id="IPR020846">
    <property type="entry name" value="MFS_dom"/>
</dbReference>
<proteinExistence type="predicted"/>
<name>A0A7C4PHN1_9CHLR</name>
<feature type="domain" description="Major facilitator superfamily (MFS) profile" evidence="7">
    <location>
        <begin position="11"/>
        <end position="424"/>
    </location>
</feature>
<evidence type="ECO:0000256" key="5">
    <source>
        <dbReference type="ARBA" id="ARBA00023136"/>
    </source>
</evidence>
<evidence type="ECO:0000256" key="3">
    <source>
        <dbReference type="ARBA" id="ARBA00022692"/>
    </source>
</evidence>